<evidence type="ECO:0000313" key="2">
    <source>
        <dbReference type="EMBL" id="KAI5321126.1"/>
    </source>
</evidence>
<comment type="caution">
    <text evidence="2">The sequence shown here is derived from an EMBL/GenBank/DDBJ whole genome shotgun (WGS) entry which is preliminary data.</text>
</comment>
<name>A0AAD4YTT3_PRUDU</name>
<feature type="transmembrane region" description="Helical" evidence="1">
    <location>
        <begin position="25"/>
        <end position="44"/>
    </location>
</feature>
<sequence length="92" mass="10739">MSACQYQWGKWGNGKERRRISSGNLAVLSFVPLVLAQNLIWGIYSSWKYHCRQWNYCSQLPFDKDLVNHANCGTTCIFYHPLLEKLRDSVKV</sequence>
<dbReference type="EMBL" id="JAJFAZ020000006">
    <property type="protein sequence ID" value="KAI5321126.1"/>
    <property type="molecule type" value="Genomic_DNA"/>
</dbReference>
<reference evidence="2 3" key="1">
    <citation type="journal article" date="2022" name="G3 (Bethesda)">
        <title>Whole-genome sequence and methylome profiling of the almond [Prunus dulcis (Mill.) D.A. Webb] cultivar 'Nonpareil'.</title>
        <authorList>
            <person name="D'Amico-Willman K.M."/>
            <person name="Ouma W.Z."/>
            <person name="Meulia T."/>
            <person name="Sideli G.M."/>
            <person name="Gradziel T.M."/>
            <person name="Fresnedo-Ramirez J."/>
        </authorList>
    </citation>
    <scope>NUCLEOTIDE SEQUENCE [LARGE SCALE GENOMIC DNA]</scope>
    <source>
        <strain evidence="2">Clone GOH B32 T37-40</strain>
    </source>
</reference>
<organism evidence="2 3">
    <name type="scientific">Prunus dulcis</name>
    <name type="common">Almond</name>
    <name type="synonym">Amygdalus dulcis</name>
    <dbReference type="NCBI Taxonomy" id="3755"/>
    <lineage>
        <taxon>Eukaryota</taxon>
        <taxon>Viridiplantae</taxon>
        <taxon>Streptophyta</taxon>
        <taxon>Embryophyta</taxon>
        <taxon>Tracheophyta</taxon>
        <taxon>Spermatophyta</taxon>
        <taxon>Magnoliopsida</taxon>
        <taxon>eudicotyledons</taxon>
        <taxon>Gunneridae</taxon>
        <taxon>Pentapetalae</taxon>
        <taxon>rosids</taxon>
        <taxon>fabids</taxon>
        <taxon>Rosales</taxon>
        <taxon>Rosaceae</taxon>
        <taxon>Amygdaloideae</taxon>
        <taxon>Amygdaleae</taxon>
        <taxon>Prunus</taxon>
    </lineage>
</organism>
<dbReference type="Proteomes" id="UP001054821">
    <property type="component" value="Chromosome 6"/>
</dbReference>
<evidence type="ECO:0000256" key="1">
    <source>
        <dbReference type="SAM" id="Phobius"/>
    </source>
</evidence>
<protein>
    <submittedName>
        <fullName evidence="2">Uncharacterized protein</fullName>
    </submittedName>
</protein>
<evidence type="ECO:0000313" key="3">
    <source>
        <dbReference type="Proteomes" id="UP001054821"/>
    </source>
</evidence>
<accession>A0AAD4YTT3</accession>
<keyword evidence="1" id="KW-1133">Transmembrane helix</keyword>
<gene>
    <name evidence="2" type="ORF">L3X38_030197</name>
</gene>
<keyword evidence="3" id="KW-1185">Reference proteome</keyword>
<proteinExistence type="predicted"/>
<dbReference type="AlphaFoldDB" id="A0AAD4YTT3"/>
<keyword evidence="1" id="KW-0472">Membrane</keyword>
<keyword evidence="1" id="KW-0812">Transmembrane</keyword>